<gene>
    <name evidence="2" type="ORF">SAMN05216283_108112</name>
</gene>
<dbReference type="InterPro" id="IPR003607">
    <property type="entry name" value="HD/PDEase_dom"/>
</dbReference>
<sequence length="267" mass="31057">MEELAIVKENIKAAHDFFEKYTTALLKHPDRDIVDALTLKREHSLRVSKVSGLVATNLMLEEEDIILAELIGLLHDIGRFEQFIQYQTFDDQKSENHAELGVKVLKEQAFFNEFAEEKQQLISRAILNHNKDAISLKDDKMVMTYSQILRDADKFDIWETCVNHLNRDGSFKIDAISLSLPVTGLVNEEIVKSIKNQKQARKQDLKSVNDFKLMLMSMVFDLNFRVSFQLLNEKQLIKKLYDSLPKKDTVIDAYREIRLYIENKFVS</sequence>
<dbReference type="Pfam" id="PF01966">
    <property type="entry name" value="HD"/>
    <property type="match status" value="1"/>
</dbReference>
<keyword evidence="3" id="KW-1185">Reference proteome</keyword>
<dbReference type="SUPFAM" id="SSF109604">
    <property type="entry name" value="HD-domain/PDEase-like"/>
    <property type="match status" value="1"/>
</dbReference>
<dbReference type="PROSITE" id="PS51831">
    <property type="entry name" value="HD"/>
    <property type="match status" value="1"/>
</dbReference>
<reference evidence="2 3" key="1">
    <citation type="submission" date="2016-10" db="EMBL/GenBank/DDBJ databases">
        <authorList>
            <person name="de Groot N.N."/>
        </authorList>
    </citation>
    <scope>NUCLEOTIDE SEQUENCE [LARGE SCALE GENOMIC DNA]</scope>
    <source>
        <strain evidence="2 3">CGMCC 1.9156</strain>
    </source>
</reference>
<dbReference type="InterPro" id="IPR006675">
    <property type="entry name" value="HDIG_dom"/>
</dbReference>
<dbReference type="Gene3D" id="1.10.3210.10">
    <property type="entry name" value="Hypothetical protein af1432"/>
    <property type="match status" value="1"/>
</dbReference>
<evidence type="ECO:0000313" key="2">
    <source>
        <dbReference type="EMBL" id="SFF52127.1"/>
    </source>
</evidence>
<accession>A0A1I2JG45</accession>
<organism evidence="2 3">
    <name type="scientific">Sunxiuqinia elliptica</name>
    <dbReference type="NCBI Taxonomy" id="655355"/>
    <lineage>
        <taxon>Bacteria</taxon>
        <taxon>Pseudomonadati</taxon>
        <taxon>Bacteroidota</taxon>
        <taxon>Bacteroidia</taxon>
        <taxon>Marinilabiliales</taxon>
        <taxon>Prolixibacteraceae</taxon>
        <taxon>Sunxiuqinia</taxon>
    </lineage>
</organism>
<proteinExistence type="predicted"/>
<dbReference type="InterPro" id="IPR006674">
    <property type="entry name" value="HD_domain"/>
</dbReference>
<dbReference type="Proteomes" id="UP000198964">
    <property type="component" value="Unassembled WGS sequence"/>
</dbReference>
<dbReference type="STRING" id="655355.SAMN05216283_108112"/>
<evidence type="ECO:0000259" key="1">
    <source>
        <dbReference type="PROSITE" id="PS51831"/>
    </source>
</evidence>
<feature type="domain" description="HD" evidence="1">
    <location>
        <begin position="40"/>
        <end position="158"/>
    </location>
</feature>
<dbReference type="AlphaFoldDB" id="A0A1I2JG45"/>
<evidence type="ECO:0000313" key="3">
    <source>
        <dbReference type="Proteomes" id="UP000198964"/>
    </source>
</evidence>
<dbReference type="CDD" id="cd00077">
    <property type="entry name" value="HDc"/>
    <property type="match status" value="1"/>
</dbReference>
<protein>
    <submittedName>
        <fullName evidence="2">HDIG domain-containing protein</fullName>
    </submittedName>
</protein>
<dbReference type="EMBL" id="FONW01000008">
    <property type="protein sequence ID" value="SFF52127.1"/>
    <property type="molecule type" value="Genomic_DNA"/>
</dbReference>
<dbReference type="NCBIfam" id="TIGR00277">
    <property type="entry name" value="HDIG"/>
    <property type="match status" value="1"/>
</dbReference>
<dbReference type="RefSeq" id="WP_093920625.1">
    <property type="nucleotide sequence ID" value="NZ_FONW01000008.1"/>
</dbReference>
<name>A0A1I2JG45_9BACT</name>